<evidence type="ECO:0000256" key="2">
    <source>
        <dbReference type="ARBA" id="ARBA00001974"/>
    </source>
</evidence>
<protein>
    <recommendedName>
        <fullName evidence="11">Cyanocobalamin reductase (cyanide-eliminating)</fullName>
    </recommendedName>
</protein>
<dbReference type="GO" id="GO:0005737">
    <property type="term" value="C:cytoplasm"/>
    <property type="evidence" value="ECO:0007669"/>
    <property type="project" value="UniProtKB-SubCell"/>
</dbReference>
<evidence type="ECO:0000256" key="8">
    <source>
        <dbReference type="ARBA" id="ARBA00022827"/>
    </source>
</evidence>
<dbReference type="KEGG" id="csl:COCSUDRAFT_56585"/>
<evidence type="ECO:0000256" key="10">
    <source>
        <dbReference type="ARBA" id="ARBA00023002"/>
    </source>
</evidence>
<comment type="similarity">
    <text evidence="4">Belongs to the MMACHC family.</text>
</comment>
<proteinExistence type="inferred from homology"/>
<evidence type="ECO:0000256" key="3">
    <source>
        <dbReference type="ARBA" id="ARBA00004496"/>
    </source>
</evidence>
<dbReference type="GO" id="GO:0071949">
    <property type="term" value="F:FAD binding"/>
    <property type="evidence" value="ECO:0007669"/>
    <property type="project" value="TreeGrafter"/>
</dbReference>
<keyword evidence="14" id="KW-1185">Reference proteome</keyword>
<dbReference type="EMBL" id="AGSI01000012">
    <property type="protein sequence ID" value="EIE21366.1"/>
    <property type="molecule type" value="Genomic_DNA"/>
</dbReference>
<organism evidence="13 14">
    <name type="scientific">Coccomyxa subellipsoidea (strain C-169)</name>
    <name type="common">Green microalga</name>
    <dbReference type="NCBI Taxonomy" id="574566"/>
    <lineage>
        <taxon>Eukaryota</taxon>
        <taxon>Viridiplantae</taxon>
        <taxon>Chlorophyta</taxon>
        <taxon>core chlorophytes</taxon>
        <taxon>Trebouxiophyceae</taxon>
        <taxon>Trebouxiophyceae incertae sedis</taxon>
        <taxon>Coccomyxaceae</taxon>
        <taxon>Coccomyxa</taxon>
        <taxon>Coccomyxa subellipsoidea</taxon>
    </lineage>
</organism>
<comment type="cofactor">
    <cofactor evidence="2">
        <name>FAD</name>
        <dbReference type="ChEBI" id="CHEBI:57692"/>
    </cofactor>
</comment>
<keyword evidence="5" id="KW-0963">Cytoplasm</keyword>
<dbReference type="GeneID" id="17039350"/>
<feature type="compositionally biased region" description="Basic and acidic residues" evidence="12">
    <location>
        <begin position="221"/>
        <end position="238"/>
    </location>
</feature>
<evidence type="ECO:0000256" key="5">
    <source>
        <dbReference type="ARBA" id="ARBA00022490"/>
    </source>
</evidence>
<comment type="caution">
    <text evidence="13">The sequence shown here is derived from an EMBL/GenBank/DDBJ whole genome shotgun (WGS) entry which is preliminary data.</text>
</comment>
<dbReference type="GO" id="GO:0033787">
    <property type="term" value="F:cyanocobalamin reductase (cyanide-eliminating) (NADP+) activity"/>
    <property type="evidence" value="ECO:0007669"/>
    <property type="project" value="TreeGrafter"/>
</dbReference>
<evidence type="ECO:0000313" key="13">
    <source>
        <dbReference type="EMBL" id="EIE21366.1"/>
    </source>
</evidence>
<evidence type="ECO:0000256" key="9">
    <source>
        <dbReference type="ARBA" id="ARBA00022857"/>
    </source>
</evidence>
<evidence type="ECO:0000256" key="1">
    <source>
        <dbReference type="ARBA" id="ARBA00001917"/>
    </source>
</evidence>
<dbReference type="GO" id="GO:0009235">
    <property type="term" value="P:cobalamin metabolic process"/>
    <property type="evidence" value="ECO:0007669"/>
    <property type="project" value="TreeGrafter"/>
</dbReference>
<keyword evidence="9" id="KW-0521">NADP</keyword>
<accession>I0YSJ7</accession>
<feature type="region of interest" description="Disordered" evidence="12">
    <location>
        <begin position="1"/>
        <end position="21"/>
    </location>
</feature>
<evidence type="ECO:0000256" key="11">
    <source>
        <dbReference type="ARBA" id="ARBA00031313"/>
    </source>
</evidence>
<keyword evidence="7" id="KW-0288">FMN</keyword>
<evidence type="ECO:0000256" key="4">
    <source>
        <dbReference type="ARBA" id="ARBA00007762"/>
    </source>
</evidence>
<comment type="cofactor">
    <cofactor evidence="1">
        <name>FMN</name>
        <dbReference type="ChEBI" id="CHEBI:58210"/>
    </cofactor>
</comment>
<dbReference type="GO" id="GO:0032451">
    <property type="term" value="F:demethylase activity"/>
    <property type="evidence" value="ECO:0007669"/>
    <property type="project" value="TreeGrafter"/>
</dbReference>
<feature type="region of interest" description="Disordered" evidence="12">
    <location>
        <begin position="212"/>
        <end position="238"/>
    </location>
</feature>
<comment type="subcellular location">
    <subcellularLocation>
        <location evidence="3">Cytoplasm</location>
    </subcellularLocation>
</comment>
<keyword evidence="10" id="KW-0560">Oxidoreductase</keyword>
<sequence length="285" mass="31822">MATGMVASISPRIPPAPPTCSRTEAATSPLWTLLLRQLKPDLHLLGFDVADPLAISWYNESVPEGMGRSIPTPMTPGGKTLAVVVGNNKYLWPRFLEAYESDTSLQLSEDPLDAYVERRPVRIFWGHQERDGVIGGPSLELQRMASAAGVSIWDEPSCLSLHPKYGPWFALRAVMVFDGIEYTGIRPAQLQNPMGDATKAYVRMAVRSARSPSTDNLADLSGKRDLGERRSSGDGHPTRELVRERWQRWVAVRDAPYPGHPFRYPKQMLEYHYTGSRSCLQLTKC</sequence>
<keyword evidence="8" id="KW-0274">FAD</keyword>
<dbReference type="AlphaFoldDB" id="I0YSJ7"/>
<dbReference type="RefSeq" id="XP_005645910.1">
    <property type="nucleotide sequence ID" value="XM_005645853.1"/>
</dbReference>
<reference evidence="13 14" key="1">
    <citation type="journal article" date="2012" name="Genome Biol.">
        <title>The genome of the polar eukaryotic microalga coccomyxa subellipsoidea reveals traits of cold adaptation.</title>
        <authorList>
            <person name="Blanc G."/>
            <person name="Agarkova I."/>
            <person name="Grimwood J."/>
            <person name="Kuo A."/>
            <person name="Brueggeman A."/>
            <person name="Dunigan D."/>
            <person name="Gurnon J."/>
            <person name="Ladunga I."/>
            <person name="Lindquist E."/>
            <person name="Lucas S."/>
            <person name="Pangilinan J."/>
            <person name="Proschold T."/>
            <person name="Salamov A."/>
            <person name="Schmutz J."/>
            <person name="Weeks D."/>
            <person name="Yamada T."/>
            <person name="Claverie J.M."/>
            <person name="Grigoriev I."/>
            <person name="Van Etten J."/>
            <person name="Lomsadze A."/>
            <person name="Borodovsky M."/>
        </authorList>
    </citation>
    <scope>NUCLEOTIDE SEQUENCE [LARGE SCALE GENOMIC DNA]</scope>
    <source>
        <strain evidence="13 14">C-169</strain>
    </source>
</reference>
<evidence type="ECO:0000256" key="12">
    <source>
        <dbReference type="SAM" id="MobiDB-lite"/>
    </source>
</evidence>
<name>I0YSJ7_COCSC</name>
<evidence type="ECO:0000256" key="7">
    <source>
        <dbReference type="ARBA" id="ARBA00022643"/>
    </source>
</evidence>
<dbReference type="PANTHER" id="PTHR31457:SF2">
    <property type="entry name" value="CYANOCOBALAMIN REDUCTASE _ ALKYLCOBALAMIN DEALKYLASE"/>
    <property type="match status" value="1"/>
</dbReference>
<dbReference type="PANTHER" id="PTHR31457">
    <property type="entry name" value="METHYLMALONIC ACIDURIA AND HOMOCYSTINURIA TYPE C PROTEIN"/>
    <property type="match status" value="1"/>
</dbReference>
<dbReference type="OrthoDB" id="409189at2759"/>
<dbReference type="eggNOG" id="ENOG502S75U">
    <property type="taxonomic scope" value="Eukaryota"/>
</dbReference>
<dbReference type="Proteomes" id="UP000007264">
    <property type="component" value="Unassembled WGS sequence"/>
</dbReference>
<gene>
    <name evidence="13" type="ORF">COCSUDRAFT_56585</name>
</gene>
<dbReference type="InterPro" id="IPR032037">
    <property type="entry name" value="MMACHC"/>
</dbReference>
<evidence type="ECO:0000313" key="14">
    <source>
        <dbReference type="Proteomes" id="UP000007264"/>
    </source>
</evidence>
<keyword evidence="6" id="KW-0285">Flavoprotein</keyword>
<evidence type="ECO:0000256" key="6">
    <source>
        <dbReference type="ARBA" id="ARBA00022630"/>
    </source>
</evidence>